<dbReference type="Gene3D" id="1.10.510.10">
    <property type="entry name" value="Transferase(Phosphotransferase) domain 1"/>
    <property type="match status" value="1"/>
</dbReference>
<keyword evidence="12" id="KW-1185">Reference proteome</keyword>
<sequence>MTDIDRWYEEDSELLSGGKFIALVVSDNDDDESGLEEDLNVHHTPKKDRPKRAESGRGKVIRSPDSVGPTSVNAKHKRWSIISSNSKKRWSSLSFASEERRTSPVTTSSKKRRSTASLDPLDQQITNSNGNGDGSGNGSGNVNVENKPSKNGNNNVAKSANTVHDGENSSASSRRVSISSAMSSLQRSSTSTSLRQMFGKIALQDEEKENRPAVKRFIGKLSPRGHQSRSTLGQLDANVYAGLSSRNLHSDTASIVSGMSMSSRSSVTSASRWKFWKKSSDTFDQSSSSALSSQQAMHSNGSLTSRRSQSSLKQKSSHSSLKKPSSHRNSVTSESISLPIPDQVSRDKLRTKLRNSTSIMSMRSTVIPEEFEDFQMSQLLKLCGQTGPIPIEQLIPKWSKLSRISKHVVRDDDFVYKFLPLEEDDFTHSKNIRVKELELLELFSGTPGFTQLISCHLALINGGSTLICKLKYAGIPLKKVKSSSWSATLNIWWQCAIIIYAAEAKFQFEHRDLQLDHILVDGNNNVTLCDYKLSRASNGSMVYYTRLDHPLFFQGRGDYRYEVYNTMRHWCADNWSRCDPRNNLLWLHYLGVKLIDGQKGIAHDAHYSELLKLLGQINPHRRRKSLFGKSDQISNCGDLLRLRK</sequence>
<keyword evidence="4" id="KW-0547">Nucleotide-binding</keyword>
<dbReference type="HOGENOM" id="CLU_022568_0_0_1"/>
<protein>
    <recommendedName>
        <fullName evidence="1">non-specific serine/threonine protein kinase</fullName>
        <ecNumber evidence="1">2.7.11.1</ecNumber>
    </recommendedName>
</protein>
<evidence type="ECO:0000256" key="6">
    <source>
        <dbReference type="ARBA" id="ARBA00022840"/>
    </source>
</evidence>
<dbReference type="Pfam" id="PF12330">
    <property type="entry name" value="Haspin_kinase"/>
    <property type="match status" value="1"/>
</dbReference>
<evidence type="ECO:0000256" key="9">
    <source>
        <dbReference type="SAM" id="MobiDB-lite"/>
    </source>
</evidence>
<keyword evidence="3" id="KW-0808">Transferase</keyword>
<evidence type="ECO:0000256" key="2">
    <source>
        <dbReference type="ARBA" id="ARBA00022527"/>
    </source>
</evidence>
<dbReference type="STRING" id="1245769.A0A0C7MYE4"/>
<dbReference type="AlphaFoldDB" id="A0A0C7MYE4"/>
<dbReference type="GO" id="GO:0000278">
    <property type="term" value="P:mitotic cell cycle"/>
    <property type="evidence" value="ECO:0007669"/>
    <property type="project" value="TreeGrafter"/>
</dbReference>
<evidence type="ECO:0000256" key="8">
    <source>
        <dbReference type="ARBA" id="ARBA00048679"/>
    </source>
</evidence>
<evidence type="ECO:0000313" key="11">
    <source>
        <dbReference type="EMBL" id="CEP60492.1"/>
    </source>
</evidence>
<accession>A0A0C7MYE4</accession>
<comment type="catalytic activity">
    <reaction evidence="8">
        <text>L-seryl-[protein] + ATP = O-phospho-L-seryl-[protein] + ADP + H(+)</text>
        <dbReference type="Rhea" id="RHEA:17989"/>
        <dbReference type="Rhea" id="RHEA-COMP:9863"/>
        <dbReference type="Rhea" id="RHEA-COMP:11604"/>
        <dbReference type="ChEBI" id="CHEBI:15378"/>
        <dbReference type="ChEBI" id="CHEBI:29999"/>
        <dbReference type="ChEBI" id="CHEBI:30616"/>
        <dbReference type="ChEBI" id="CHEBI:83421"/>
        <dbReference type="ChEBI" id="CHEBI:456216"/>
        <dbReference type="EC" id="2.7.11.1"/>
    </reaction>
</comment>
<keyword evidence="2" id="KW-0723">Serine/threonine-protein kinase</keyword>
<keyword evidence="6" id="KW-0067">ATP-binding</keyword>
<reference evidence="11 12" key="1">
    <citation type="submission" date="2014-12" db="EMBL/GenBank/DDBJ databases">
        <authorList>
            <person name="Neuveglise Cecile"/>
        </authorList>
    </citation>
    <scope>NUCLEOTIDE SEQUENCE [LARGE SCALE GENOMIC DNA]</scope>
    <source>
        <strain evidence="11 12">CBS 12615</strain>
    </source>
</reference>
<dbReference type="EC" id="2.7.11.1" evidence="1"/>
<dbReference type="GO" id="GO:0035556">
    <property type="term" value="P:intracellular signal transduction"/>
    <property type="evidence" value="ECO:0007669"/>
    <property type="project" value="TreeGrafter"/>
</dbReference>
<evidence type="ECO:0000256" key="1">
    <source>
        <dbReference type="ARBA" id="ARBA00012513"/>
    </source>
</evidence>
<dbReference type="PANTHER" id="PTHR24419:SF18">
    <property type="entry name" value="SERINE_THREONINE-PROTEIN KINASE HASPIN"/>
    <property type="match status" value="1"/>
</dbReference>
<dbReference type="GO" id="GO:0005524">
    <property type="term" value="F:ATP binding"/>
    <property type="evidence" value="ECO:0007669"/>
    <property type="project" value="UniProtKB-KW"/>
</dbReference>
<keyword evidence="5" id="KW-0418">Kinase</keyword>
<dbReference type="InterPro" id="IPR024604">
    <property type="entry name" value="GSG2_C"/>
</dbReference>
<comment type="catalytic activity">
    <reaction evidence="7">
        <text>L-threonyl-[protein] + ATP = O-phospho-L-threonyl-[protein] + ADP + H(+)</text>
        <dbReference type="Rhea" id="RHEA:46608"/>
        <dbReference type="Rhea" id="RHEA-COMP:11060"/>
        <dbReference type="Rhea" id="RHEA-COMP:11605"/>
        <dbReference type="ChEBI" id="CHEBI:15378"/>
        <dbReference type="ChEBI" id="CHEBI:30013"/>
        <dbReference type="ChEBI" id="CHEBI:30616"/>
        <dbReference type="ChEBI" id="CHEBI:61977"/>
        <dbReference type="ChEBI" id="CHEBI:456216"/>
        <dbReference type="EC" id="2.7.11.1"/>
    </reaction>
</comment>
<dbReference type="GO" id="GO:0005634">
    <property type="term" value="C:nucleus"/>
    <property type="evidence" value="ECO:0007669"/>
    <property type="project" value="TreeGrafter"/>
</dbReference>
<gene>
    <name evidence="11" type="ORF">LALA0_S01e12134g</name>
</gene>
<organism evidence="11 12">
    <name type="scientific">Lachancea lanzarotensis</name>
    <dbReference type="NCBI Taxonomy" id="1245769"/>
    <lineage>
        <taxon>Eukaryota</taxon>
        <taxon>Fungi</taxon>
        <taxon>Dikarya</taxon>
        <taxon>Ascomycota</taxon>
        <taxon>Saccharomycotina</taxon>
        <taxon>Saccharomycetes</taxon>
        <taxon>Saccharomycetales</taxon>
        <taxon>Saccharomycetaceae</taxon>
        <taxon>Lachancea</taxon>
    </lineage>
</organism>
<dbReference type="PANTHER" id="PTHR24419">
    <property type="entry name" value="INTERLEUKIN-1 RECEPTOR-ASSOCIATED KINASE"/>
    <property type="match status" value="1"/>
</dbReference>
<dbReference type="InterPro" id="IPR011009">
    <property type="entry name" value="Kinase-like_dom_sf"/>
</dbReference>
<evidence type="ECO:0000313" key="12">
    <source>
        <dbReference type="Proteomes" id="UP000054304"/>
    </source>
</evidence>
<dbReference type="RefSeq" id="XP_022626734.1">
    <property type="nucleotide sequence ID" value="XM_022774659.1"/>
</dbReference>
<dbReference type="SMART" id="SM01331">
    <property type="entry name" value="DUF3635"/>
    <property type="match status" value="1"/>
</dbReference>
<feature type="region of interest" description="Disordered" evidence="9">
    <location>
        <begin position="30"/>
        <end position="191"/>
    </location>
</feature>
<evidence type="ECO:0000256" key="3">
    <source>
        <dbReference type="ARBA" id="ARBA00022679"/>
    </source>
</evidence>
<dbReference type="GeneID" id="34683885"/>
<evidence type="ECO:0000256" key="7">
    <source>
        <dbReference type="ARBA" id="ARBA00047899"/>
    </source>
</evidence>
<dbReference type="EMBL" id="LN736360">
    <property type="protein sequence ID" value="CEP60492.1"/>
    <property type="molecule type" value="Genomic_DNA"/>
</dbReference>
<feature type="compositionally biased region" description="Low complexity" evidence="9">
    <location>
        <begin position="169"/>
        <end position="191"/>
    </location>
</feature>
<dbReference type="SUPFAM" id="SSF56112">
    <property type="entry name" value="Protein kinase-like (PK-like)"/>
    <property type="match status" value="1"/>
</dbReference>
<feature type="compositionally biased region" description="Polar residues" evidence="9">
    <location>
        <begin position="149"/>
        <end position="162"/>
    </location>
</feature>
<dbReference type="OrthoDB" id="5327538at2759"/>
<name>A0A0C7MYE4_9SACH</name>
<feature type="domain" description="Serine/threonine-protein kinase haspin C-terminal" evidence="10">
    <location>
        <begin position="550"/>
        <end position="641"/>
    </location>
</feature>
<proteinExistence type="predicted"/>
<feature type="compositionally biased region" description="Low complexity" evidence="9">
    <location>
        <begin position="286"/>
        <end position="319"/>
    </location>
</feature>
<dbReference type="GO" id="GO:0072354">
    <property type="term" value="F:histone H3T3 kinase activity"/>
    <property type="evidence" value="ECO:0007669"/>
    <property type="project" value="TreeGrafter"/>
</dbReference>
<dbReference type="GO" id="GO:0005737">
    <property type="term" value="C:cytoplasm"/>
    <property type="evidence" value="ECO:0007669"/>
    <property type="project" value="TreeGrafter"/>
</dbReference>
<evidence type="ECO:0000256" key="5">
    <source>
        <dbReference type="ARBA" id="ARBA00022777"/>
    </source>
</evidence>
<evidence type="ECO:0000256" key="4">
    <source>
        <dbReference type="ARBA" id="ARBA00022741"/>
    </source>
</evidence>
<feature type="region of interest" description="Disordered" evidence="9">
    <location>
        <begin position="286"/>
        <end position="339"/>
    </location>
</feature>
<evidence type="ECO:0000259" key="10">
    <source>
        <dbReference type="SMART" id="SM01331"/>
    </source>
</evidence>
<dbReference type="Proteomes" id="UP000054304">
    <property type="component" value="Unassembled WGS sequence"/>
</dbReference>